<keyword evidence="1" id="KW-0812">Transmembrane</keyword>
<evidence type="ECO:0000256" key="1">
    <source>
        <dbReference type="SAM" id="Phobius"/>
    </source>
</evidence>
<name>A0A368P6J5_9FLAO</name>
<sequence length="108" mass="12522">MDIDKIIQLNLKNICNFNKDILREDIVDENSNSYYENNEKQKANRIVYIMEREGLIFIEQGIIFASFKSLRIQEKGGWKNHVRKECAIKILSNVSLVVGIVLSILSFS</sequence>
<keyword evidence="3" id="KW-1185">Reference proteome</keyword>
<dbReference type="AlphaFoldDB" id="A0A368P6J5"/>
<feature type="transmembrane region" description="Helical" evidence="1">
    <location>
        <begin position="86"/>
        <end position="107"/>
    </location>
</feature>
<gene>
    <name evidence="2" type="ORF">DU428_11245</name>
</gene>
<keyword evidence="1" id="KW-0472">Membrane</keyword>
<organism evidence="2 3">
    <name type="scientific">Oceanihabitans sediminis</name>
    <dbReference type="NCBI Taxonomy" id="1812012"/>
    <lineage>
        <taxon>Bacteria</taxon>
        <taxon>Pseudomonadati</taxon>
        <taxon>Bacteroidota</taxon>
        <taxon>Flavobacteriia</taxon>
        <taxon>Flavobacteriales</taxon>
        <taxon>Flavobacteriaceae</taxon>
        <taxon>Oceanihabitans</taxon>
    </lineage>
</organism>
<reference evidence="2 3" key="1">
    <citation type="submission" date="2018-07" db="EMBL/GenBank/DDBJ databases">
        <title>Oceanihabitans testaceum sp. nov., isolated from marine sediment.</title>
        <authorList>
            <person name="Li C.-M."/>
        </authorList>
    </citation>
    <scope>NUCLEOTIDE SEQUENCE [LARGE SCALE GENOMIC DNA]</scope>
    <source>
        <strain evidence="2 3">S9-10</strain>
    </source>
</reference>
<keyword evidence="1" id="KW-1133">Transmembrane helix</keyword>
<comment type="caution">
    <text evidence="2">The sequence shown here is derived from an EMBL/GenBank/DDBJ whole genome shotgun (WGS) entry which is preliminary data.</text>
</comment>
<protein>
    <submittedName>
        <fullName evidence="2">Uncharacterized protein</fullName>
    </submittedName>
</protein>
<dbReference type="RefSeq" id="WP_113966385.1">
    <property type="nucleotide sequence ID" value="NZ_QNRP01000004.1"/>
</dbReference>
<dbReference type="EMBL" id="QPIG01000004">
    <property type="protein sequence ID" value="RCU56911.1"/>
    <property type="molecule type" value="Genomic_DNA"/>
</dbReference>
<evidence type="ECO:0000313" key="3">
    <source>
        <dbReference type="Proteomes" id="UP000252249"/>
    </source>
</evidence>
<proteinExistence type="predicted"/>
<evidence type="ECO:0000313" key="2">
    <source>
        <dbReference type="EMBL" id="RCU56911.1"/>
    </source>
</evidence>
<accession>A0A368P6J5</accession>
<dbReference type="Proteomes" id="UP000252249">
    <property type="component" value="Unassembled WGS sequence"/>
</dbReference>